<keyword evidence="3 7" id="KW-0694">RNA-binding</keyword>
<keyword evidence="2 7" id="KW-0699">rRNA-binding</keyword>
<dbReference type="InterPro" id="IPR057268">
    <property type="entry name" value="Ribosomal_L18"/>
</dbReference>
<dbReference type="Gene3D" id="3.30.420.100">
    <property type="match status" value="1"/>
</dbReference>
<evidence type="ECO:0000313" key="9">
    <source>
        <dbReference type="Proteomes" id="UP000295518"/>
    </source>
</evidence>
<dbReference type="PANTHER" id="PTHR12899">
    <property type="entry name" value="39S RIBOSOMAL PROTEIN L18, MITOCHONDRIAL"/>
    <property type="match status" value="1"/>
</dbReference>
<evidence type="ECO:0000256" key="6">
    <source>
        <dbReference type="ARBA" id="ARBA00035197"/>
    </source>
</evidence>
<evidence type="ECO:0000256" key="4">
    <source>
        <dbReference type="ARBA" id="ARBA00022980"/>
    </source>
</evidence>
<comment type="similarity">
    <text evidence="1 7">Belongs to the universal ribosomal protein uL18 family.</text>
</comment>
<evidence type="ECO:0000256" key="7">
    <source>
        <dbReference type="HAMAP-Rule" id="MF_01337"/>
    </source>
</evidence>
<gene>
    <name evidence="7" type="primary">rplR</name>
    <name evidence="8" type="ORF">EI74_0106</name>
</gene>
<dbReference type="InterPro" id="IPR005484">
    <property type="entry name" value="Ribosomal_uL18_bac/plant/anim"/>
</dbReference>
<reference evidence="8 9" key="1">
    <citation type="submission" date="2019-03" db="EMBL/GenBank/DDBJ databases">
        <title>Genomic Encyclopedia of Archaeal and Bacterial Type Strains, Phase II (KMG-II): from individual species to whole genera.</title>
        <authorList>
            <person name="Goeker M."/>
        </authorList>
    </citation>
    <scope>NUCLEOTIDE SEQUENCE [LARGE SCALE GENOMIC DNA]</scope>
    <source>
        <strain evidence="8 9">ATCC 700618</strain>
    </source>
</reference>
<keyword evidence="5 7" id="KW-0687">Ribonucleoprotein</keyword>
<dbReference type="GO" id="GO:0008097">
    <property type="term" value="F:5S rRNA binding"/>
    <property type="evidence" value="ECO:0007669"/>
    <property type="project" value="TreeGrafter"/>
</dbReference>
<comment type="function">
    <text evidence="7">This is one of the proteins that bind and probably mediate the attachment of the 5S RNA into the large ribosomal subunit, where it forms part of the central protuberance.</text>
</comment>
<proteinExistence type="inferred from homology"/>
<dbReference type="GO" id="GO:1990904">
    <property type="term" value="C:ribonucleoprotein complex"/>
    <property type="evidence" value="ECO:0007669"/>
    <property type="project" value="UniProtKB-KW"/>
</dbReference>
<protein>
    <recommendedName>
        <fullName evidence="6 7">Large ribosomal subunit protein uL18</fullName>
    </recommendedName>
</protein>
<dbReference type="Pfam" id="PF00861">
    <property type="entry name" value="Ribosomal_L18p"/>
    <property type="match status" value="1"/>
</dbReference>
<dbReference type="SUPFAM" id="SSF53137">
    <property type="entry name" value="Translational machinery components"/>
    <property type="match status" value="1"/>
</dbReference>
<dbReference type="HAMAP" id="MF_01337_B">
    <property type="entry name" value="Ribosomal_uL18_B"/>
    <property type="match status" value="1"/>
</dbReference>
<evidence type="ECO:0000313" key="8">
    <source>
        <dbReference type="EMBL" id="TDO21086.1"/>
    </source>
</evidence>
<dbReference type="GO" id="GO:0006412">
    <property type="term" value="P:translation"/>
    <property type="evidence" value="ECO:0007669"/>
    <property type="project" value="UniProtKB-UniRule"/>
</dbReference>
<comment type="caution">
    <text evidence="8">The sequence shown here is derived from an EMBL/GenBank/DDBJ whole genome shotgun (WGS) entry which is preliminary data.</text>
</comment>
<dbReference type="Proteomes" id="UP000295518">
    <property type="component" value="Unassembled WGS sequence"/>
</dbReference>
<dbReference type="CDD" id="cd00432">
    <property type="entry name" value="Ribosomal_L18_L5e"/>
    <property type="match status" value="1"/>
</dbReference>
<dbReference type="EMBL" id="SNWN01000009">
    <property type="protein sequence ID" value="TDO21086.1"/>
    <property type="molecule type" value="Genomic_DNA"/>
</dbReference>
<accession>A0A4R6IGT9</accession>
<keyword evidence="9" id="KW-1185">Reference proteome</keyword>
<dbReference type="OrthoDB" id="9810939at2"/>
<dbReference type="GO" id="GO:0005840">
    <property type="term" value="C:ribosome"/>
    <property type="evidence" value="ECO:0007669"/>
    <property type="project" value="UniProtKB-KW"/>
</dbReference>
<dbReference type="PANTHER" id="PTHR12899:SF3">
    <property type="entry name" value="LARGE RIBOSOMAL SUBUNIT PROTEIN UL18M"/>
    <property type="match status" value="1"/>
</dbReference>
<dbReference type="RefSeq" id="WP_094254400.1">
    <property type="nucleotide sequence ID" value="NZ_NNCE01000001.1"/>
</dbReference>
<sequence length="118" mass="13216">MANKSRNQARLKKHLKLRSRISGTAERPRLSVFRSHKNFTAQVIDDTIGHTLVGVSTSKKGDNSYNGNIASAQKIAKELATKMKKAKINKIVFDRSGYLYHGRVKAFAEVLRAEGIEF</sequence>
<comment type="subunit">
    <text evidence="7">Part of the 50S ribosomal subunit; part of the 5S rRNA/L5/L18/L25 subcomplex. Contacts the 5S and 23S rRNAs.</text>
</comment>
<evidence type="ECO:0000256" key="2">
    <source>
        <dbReference type="ARBA" id="ARBA00022730"/>
    </source>
</evidence>
<name>A0A4R6IGT9_9MOLU</name>
<dbReference type="FunFam" id="3.30.420.100:FF:000001">
    <property type="entry name" value="50S ribosomal protein L18"/>
    <property type="match status" value="1"/>
</dbReference>
<evidence type="ECO:0000256" key="1">
    <source>
        <dbReference type="ARBA" id="ARBA00007116"/>
    </source>
</evidence>
<keyword evidence="4 7" id="KW-0689">Ribosomal protein</keyword>
<dbReference type="InterPro" id="IPR004389">
    <property type="entry name" value="Ribosomal_uL18_bac-type"/>
</dbReference>
<dbReference type="AlphaFoldDB" id="A0A4R6IGT9"/>
<evidence type="ECO:0000256" key="3">
    <source>
        <dbReference type="ARBA" id="ARBA00022884"/>
    </source>
</evidence>
<organism evidence="8 9">
    <name type="scientific">Mycoplasma testudineum</name>
    <dbReference type="NCBI Taxonomy" id="244584"/>
    <lineage>
        <taxon>Bacteria</taxon>
        <taxon>Bacillati</taxon>
        <taxon>Mycoplasmatota</taxon>
        <taxon>Mollicutes</taxon>
        <taxon>Mycoplasmataceae</taxon>
        <taxon>Mycoplasma</taxon>
    </lineage>
</organism>
<dbReference type="NCBIfam" id="TIGR00060">
    <property type="entry name" value="L18_bact"/>
    <property type="match status" value="1"/>
</dbReference>
<evidence type="ECO:0000256" key="5">
    <source>
        <dbReference type="ARBA" id="ARBA00023274"/>
    </source>
</evidence>
<dbReference type="GO" id="GO:0003735">
    <property type="term" value="F:structural constituent of ribosome"/>
    <property type="evidence" value="ECO:0007669"/>
    <property type="project" value="InterPro"/>
</dbReference>
<dbReference type="GO" id="GO:0005737">
    <property type="term" value="C:cytoplasm"/>
    <property type="evidence" value="ECO:0007669"/>
    <property type="project" value="UniProtKB-ARBA"/>
</dbReference>